<name>A0A1G6ED15_9BACT</name>
<reference evidence="1 2" key="1">
    <citation type="submission" date="2016-10" db="EMBL/GenBank/DDBJ databases">
        <authorList>
            <person name="de Groot N.N."/>
        </authorList>
    </citation>
    <scope>NUCLEOTIDE SEQUENCE [LARGE SCALE GENOMIC DNA]</scope>
    <source>
        <strain evidence="1 2">ASO4-2</strain>
    </source>
</reference>
<protein>
    <submittedName>
        <fullName evidence="1">Type IV pilus assembly protein PilM</fullName>
    </submittedName>
</protein>
<evidence type="ECO:0000313" key="2">
    <source>
        <dbReference type="Proteomes" id="UP000198771"/>
    </source>
</evidence>
<dbReference type="InterPro" id="IPR043129">
    <property type="entry name" value="ATPase_NBD"/>
</dbReference>
<dbReference type="EMBL" id="FMXO01000017">
    <property type="protein sequence ID" value="SDB55301.1"/>
    <property type="molecule type" value="Genomic_DNA"/>
</dbReference>
<dbReference type="InterPro" id="IPR005883">
    <property type="entry name" value="PilM"/>
</dbReference>
<dbReference type="SUPFAM" id="SSF53067">
    <property type="entry name" value="Actin-like ATPase domain"/>
    <property type="match status" value="2"/>
</dbReference>
<dbReference type="InterPro" id="IPR050696">
    <property type="entry name" value="FtsA/MreB"/>
</dbReference>
<accession>A0A1G6ED15</accession>
<dbReference type="CDD" id="cd24049">
    <property type="entry name" value="ASKHA_NBD_PilM"/>
    <property type="match status" value="1"/>
</dbReference>
<dbReference type="STRING" id="617002.SAMN05660653_02762"/>
<dbReference type="RefSeq" id="WP_092123060.1">
    <property type="nucleotide sequence ID" value="NZ_FMXO01000017.1"/>
</dbReference>
<dbReference type="NCBIfam" id="TIGR01175">
    <property type="entry name" value="pilM"/>
    <property type="match status" value="1"/>
</dbReference>
<dbReference type="Gene3D" id="3.30.420.40">
    <property type="match status" value="2"/>
</dbReference>
<dbReference type="Proteomes" id="UP000198771">
    <property type="component" value="Unassembled WGS sequence"/>
</dbReference>
<dbReference type="Pfam" id="PF11104">
    <property type="entry name" value="PilM_2"/>
    <property type="match status" value="1"/>
</dbReference>
<proteinExistence type="predicted"/>
<dbReference type="PANTHER" id="PTHR32432:SF3">
    <property type="entry name" value="ETHANOLAMINE UTILIZATION PROTEIN EUTJ"/>
    <property type="match status" value="1"/>
</dbReference>
<dbReference type="PANTHER" id="PTHR32432">
    <property type="entry name" value="CELL DIVISION PROTEIN FTSA-RELATED"/>
    <property type="match status" value="1"/>
</dbReference>
<dbReference type="Gene3D" id="3.30.1490.300">
    <property type="match status" value="1"/>
</dbReference>
<dbReference type="OrthoDB" id="9773403at2"/>
<organism evidence="1 2">
    <name type="scientific">Desulfonatronum thiosulfatophilum</name>
    <dbReference type="NCBI Taxonomy" id="617002"/>
    <lineage>
        <taxon>Bacteria</taxon>
        <taxon>Pseudomonadati</taxon>
        <taxon>Thermodesulfobacteriota</taxon>
        <taxon>Desulfovibrionia</taxon>
        <taxon>Desulfovibrionales</taxon>
        <taxon>Desulfonatronaceae</taxon>
        <taxon>Desulfonatronum</taxon>
    </lineage>
</organism>
<dbReference type="AlphaFoldDB" id="A0A1G6ED15"/>
<evidence type="ECO:0000313" key="1">
    <source>
        <dbReference type="EMBL" id="SDB55301.1"/>
    </source>
</evidence>
<sequence>MAITIEFRKKGPPPGVDLGSGWIKVVALDLRRKKPQLSRIGRLPLAIGDMDKGEKAADRLAELWRNLEIREKSVVSAMTGHAVIVKKVNISTEAATNMELFLAKEAKQYIPFDLQDVYLDHQNLGLGSKEGTTDILLVASKKREVEERLLILTKAGLEVRVMDVDAFALSNCFEFNYPEYADEPHYLLDIGGHLSVFCVVWKNQLVFHRELSIGGQQLTDRLAKLLNRTKAECEKMKINGPGEMPATEVAAMEDELDDVFASWASEVRRLIGFYLGSSPGSKPAATLFLAGGGSLLSGLRDKLARDLEMDVQYLDPWRKLEPDVSRFDHAYLRAVGPQYAVATGLALREAVK</sequence>
<gene>
    <name evidence="1" type="ORF">SAMN05660653_02762</name>
</gene>
<dbReference type="PIRSF" id="PIRSF019169">
    <property type="entry name" value="PilM"/>
    <property type="match status" value="1"/>
</dbReference>
<keyword evidence="2" id="KW-1185">Reference proteome</keyword>